<dbReference type="AlphaFoldDB" id="A0A4V2JE97"/>
<feature type="signal peptide" evidence="2">
    <location>
        <begin position="1"/>
        <end position="24"/>
    </location>
</feature>
<name>A0A4V2JE97_9HYPH</name>
<keyword evidence="4" id="KW-1185">Reference proteome</keyword>
<comment type="caution">
    <text evidence="3">The sequence shown here is derived from an EMBL/GenBank/DDBJ whole genome shotgun (WGS) entry which is preliminary data.</text>
</comment>
<protein>
    <submittedName>
        <fullName evidence="3">DUF1849 family protein</fullName>
    </submittedName>
</protein>
<gene>
    <name evidence="3" type="ORF">EYR15_06055</name>
</gene>
<dbReference type="Proteomes" id="UP000291613">
    <property type="component" value="Unassembled WGS sequence"/>
</dbReference>
<dbReference type="OrthoDB" id="9815514at2"/>
<accession>A0A4V2JE97</accession>
<evidence type="ECO:0000256" key="2">
    <source>
        <dbReference type="SAM" id="SignalP"/>
    </source>
</evidence>
<proteinExistence type="predicted"/>
<organism evidence="3 4">
    <name type="scientific">Hansschlegelia quercus</name>
    <dbReference type="NCBI Taxonomy" id="2528245"/>
    <lineage>
        <taxon>Bacteria</taxon>
        <taxon>Pseudomonadati</taxon>
        <taxon>Pseudomonadota</taxon>
        <taxon>Alphaproteobacteria</taxon>
        <taxon>Hyphomicrobiales</taxon>
        <taxon>Methylopilaceae</taxon>
        <taxon>Hansschlegelia</taxon>
    </lineage>
</organism>
<dbReference type="Pfam" id="PF08904">
    <property type="entry name" value="EipB_like"/>
    <property type="match status" value="1"/>
</dbReference>
<dbReference type="RefSeq" id="WP_131002078.1">
    <property type="nucleotide sequence ID" value="NZ_JBHSZR010000005.1"/>
</dbReference>
<keyword evidence="2" id="KW-0732">Signal</keyword>
<feature type="region of interest" description="Disordered" evidence="1">
    <location>
        <begin position="115"/>
        <end position="138"/>
    </location>
</feature>
<evidence type="ECO:0000313" key="3">
    <source>
        <dbReference type="EMBL" id="TBN54396.1"/>
    </source>
</evidence>
<dbReference type="EMBL" id="SIUB01000002">
    <property type="protein sequence ID" value="TBN54396.1"/>
    <property type="molecule type" value="Genomic_DNA"/>
</dbReference>
<evidence type="ECO:0000256" key="1">
    <source>
        <dbReference type="SAM" id="MobiDB-lite"/>
    </source>
</evidence>
<feature type="chain" id="PRO_5020902212" evidence="2">
    <location>
        <begin position="25"/>
        <end position="277"/>
    </location>
</feature>
<dbReference type="InterPro" id="IPR015000">
    <property type="entry name" value="EipB-like"/>
</dbReference>
<feature type="compositionally biased region" description="Basic and acidic residues" evidence="1">
    <location>
        <begin position="115"/>
        <end position="126"/>
    </location>
</feature>
<reference evidence="3 4" key="1">
    <citation type="submission" date="2019-02" db="EMBL/GenBank/DDBJ databases">
        <title>Hansschlegelia quercus sp. nov., a novel methylotrophic bacterium from buds of oak (Quercus robur L.).</title>
        <authorList>
            <person name="Agafonova N.V."/>
            <person name="Kaparullina E.N."/>
            <person name="Grouzdev D.S."/>
            <person name="Doronina N.V."/>
        </authorList>
    </citation>
    <scope>NUCLEOTIDE SEQUENCE [LARGE SCALE GENOMIC DNA]</scope>
    <source>
        <strain evidence="3 4">Dub</strain>
    </source>
</reference>
<sequence length="277" mass="30370">MIIPFRIAAAGALALLALAEPAFAAAPLVAHRAVYELKLRSTRGSTQVEQVRGRIVYEFKGDSCGGYALNFRQVTEIASEGGDTNVSDLRSKTWEDGAAKSFKFAAQNFLNQKLDRDTDGHAERASDGVNVSTTKPEKTSNAFDKKTLFPTEHLIRIIEAAQRGESLLEASVYDGSEAGDKSFDTLSVIGKRSDAPEPGLEEPARVKELVGQPHWPVTISYFQQDKAEDGERTPDYEMSFELYANGVSRALRIDYGEFILDGDLKELEFLPASKACP</sequence>
<evidence type="ECO:0000313" key="4">
    <source>
        <dbReference type="Proteomes" id="UP000291613"/>
    </source>
</evidence>